<protein>
    <recommendedName>
        <fullName evidence="4">Extracellular membrane protein CFEM domain-containing protein</fullName>
    </recommendedName>
</protein>
<dbReference type="AlphaFoldDB" id="A0A4V6DHD4"/>
<sequence length="223" mass="23526">MMNKLIVALAMASAATAVPSYSPNHGPRIDCMDAWRGCIANGFAEVACSCTLATCSGQDNARSGDFCATATANLPKPTKAPGIPGVPAEPVAVPDPKPVQGKEWTIQDLSRYCGESGQGCDYNFVIQADGQTQRCTVIRMPGANAATEDWYDQPCTAGSEFKISWGYVETPAPGFAVITVVKGKELAWFGVPDVNGKNVTTTPSNPYGSGQFGNIGPEQVYTY</sequence>
<evidence type="ECO:0000313" key="3">
    <source>
        <dbReference type="Proteomes" id="UP000310108"/>
    </source>
</evidence>
<comment type="caution">
    <text evidence="2">The sequence shown here is derived from an EMBL/GenBank/DDBJ whole genome shotgun (WGS) entry which is preliminary data.</text>
</comment>
<evidence type="ECO:0000313" key="2">
    <source>
        <dbReference type="EMBL" id="TKW56226.1"/>
    </source>
</evidence>
<dbReference type="STRING" id="1306861.A0A4V6DHD4"/>
<gene>
    <name evidence="2" type="ORF">CTA1_3737</name>
</gene>
<dbReference type="OrthoDB" id="3836772at2759"/>
<dbReference type="EMBL" id="PJEX01000074">
    <property type="protein sequence ID" value="TKW56226.1"/>
    <property type="molecule type" value="Genomic_DNA"/>
</dbReference>
<evidence type="ECO:0000256" key="1">
    <source>
        <dbReference type="SAM" id="SignalP"/>
    </source>
</evidence>
<feature type="chain" id="PRO_5020755066" description="Extracellular membrane protein CFEM domain-containing protein" evidence="1">
    <location>
        <begin position="18"/>
        <end position="223"/>
    </location>
</feature>
<feature type="signal peptide" evidence="1">
    <location>
        <begin position="1"/>
        <end position="17"/>
    </location>
</feature>
<name>A0A4V6DHD4_9PEZI</name>
<accession>A0A4V6DHD4</accession>
<keyword evidence="3" id="KW-1185">Reference proteome</keyword>
<reference evidence="2 3" key="1">
    <citation type="journal article" date="2019" name="PLoS ONE">
        <title>Comparative genome analysis indicates high evolutionary potential of pathogenicity genes in Colletotrichum tanaceti.</title>
        <authorList>
            <person name="Lelwala R.V."/>
            <person name="Korhonen P.K."/>
            <person name="Young N.D."/>
            <person name="Scott J.B."/>
            <person name="Ades P.A."/>
            <person name="Gasser R.B."/>
            <person name="Taylor P.W.J."/>
        </authorList>
    </citation>
    <scope>NUCLEOTIDE SEQUENCE [LARGE SCALE GENOMIC DNA]</scope>
    <source>
        <strain evidence="2">BRIP57314</strain>
    </source>
</reference>
<organism evidence="2 3">
    <name type="scientific">Colletotrichum tanaceti</name>
    <dbReference type="NCBI Taxonomy" id="1306861"/>
    <lineage>
        <taxon>Eukaryota</taxon>
        <taxon>Fungi</taxon>
        <taxon>Dikarya</taxon>
        <taxon>Ascomycota</taxon>
        <taxon>Pezizomycotina</taxon>
        <taxon>Sordariomycetes</taxon>
        <taxon>Hypocreomycetidae</taxon>
        <taxon>Glomerellales</taxon>
        <taxon>Glomerellaceae</taxon>
        <taxon>Colletotrichum</taxon>
        <taxon>Colletotrichum destructivum species complex</taxon>
    </lineage>
</organism>
<evidence type="ECO:0008006" key="4">
    <source>
        <dbReference type="Google" id="ProtNLM"/>
    </source>
</evidence>
<keyword evidence="1" id="KW-0732">Signal</keyword>
<dbReference type="Proteomes" id="UP000310108">
    <property type="component" value="Unassembled WGS sequence"/>
</dbReference>
<proteinExistence type="predicted"/>